<keyword evidence="5" id="KW-0812">Transmembrane</keyword>
<keyword evidence="8" id="KW-1185">Reference proteome</keyword>
<name>A0A1M5KK72_9EURY</name>
<keyword evidence="3" id="KW-0378">Hydrolase</keyword>
<comment type="similarity">
    <text evidence="1">Belongs to the peptidase S49 family.</text>
</comment>
<dbReference type="STRING" id="43928.SAMN05443636_0541"/>
<dbReference type="RefSeq" id="WP_073306833.1">
    <property type="nucleotide sequence ID" value="NZ_FQWV01000001.1"/>
</dbReference>
<dbReference type="OrthoDB" id="31107at2157"/>
<dbReference type="EMBL" id="FQWV01000001">
    <property type="protein sequence ID" value="SHG53070.1"/>
    <property type="molecule type" value="Genomic_DNA"/>
</dbReference>
<dbReference type="InterPro" id="IPR002142">
    <property type="entry name" value="Peptidase_S49"/>
</dbReference>
<dbReference type="PANTHER" id="PTHR42987:SF4">
    <property type="entry name" value="PROTEASE SOHB-RELATED"/>
    <property type="match status" value="1"/>
</dbReference>
<dbReference type="InterPro" id="IPR004635">
    <property type="entry name" value="Pept_S49_SppA"/>
</dbReference>
<keyword evidence="5" id="KW-0472">Membrane</keyword>
<feature type="transmembrane region" description="Helical" evidence="5">
    <location>
        <begin position="12"/>
        <end position="34"/>
    </location>
</feature>
<accession>A0A1M5KK72</accession>
<dbReference type="Pfam" id="PF01343">
    <property type="entry name" value="Peptidase_S49"/>
    <property type="match status" value="1"/>
</dbReference>
<keyword evidence="4" id="KW-0720">Serine protease</keyword>
<dbReference type="Proteomes" id="UP000184357">
    <property type="component" value="Unassembled WGS sequence"/>
</dbReference>
<dbReference type="InterPro" id="IPR047272">
    <property type="entry name" value="S49_SppA_C"/>
</dbReference>
<dbReference type="Gene3D" id="3.90.226.10">
    <property type="entry name" value="2-enoyl-CoA Hydratase, Chain A, domain 1"/>
    <property type="match status" value="1"/>
</dbReference>
<dbReference type="Gene3D" id="6.20.330.10">
    <property type="match status" value="1"/>
</dbReference>
<dbReference type="InterPro" id="IPR029045">
    <property type="entry name" value="ClpP/crotonase-like_dom_sf"/>
</dbReference>
<evidence type="ECO:0000256" key="4">
    <source>
        <dbReference type="ARBA" id="ARBA00022825"/>
    </source>
</evidence>
<evidence type="ECO:0000256" key="1">
    <source>
        <dbReference type="ARBA" id="ARBA00008683"/>
    </source>
</evidence>
<sequence length="339" mass="34996">MPDTTGRSLTGAVVLLAAGALAAAVGYALFVILPGDLAELLGVVLTLVVVAVALKIAAGTLAARFANYTVAEVAVEGPITRDGDSSSFPPSPGTPGADEIVDQIERANEDPNAEALVVKLNTPGGEIVPSEDIRLAAERFDGPTVGYATDTCASGGYAIAAGCDELWAREGSVVGSIGVIGSRPNVHELADRLGVSYEQLTAGEYKDAGLPLKEVTPDERAYLQGIVDDYYDQFVAQVAEGRDMEEAAIRETEARVFLGREARERGLVDGLGDREAVLDRVEELTGAEAVVEEFTPTGGLMGRLRGGATATAYALGAGVAAAVAGDGTADGASDVRFRR</sequence>
<keyword evidence="2 7" id="KW-0645">Protease</keyword>
<evidence type="ECO:0000313" key="8">
    <source>
        <dbReference type="Proteomes" id="UP000184357"/>
    </source>
</evidence>
<evidence type="ECO:0000256" key="3">
    <source>
        <dbReference type="ARBA" id="ARBA00022801"/>
    </source>
</evidence>
<evidence type="ECO:0000313" key="7">
    <source>
        <dbReference type="EMBL" id="SHG53070.1"/>
    </source>
</evidence>
<dbReference type="CDD" id="cd07023">
    <property type="entry name" value="S49_Sppa_N_C"/>
    <property type="match status" value="1"/>
</dbReference>
<protein>
    <submittedName>
        <fullName evidence="7">Protease-4</fullName>
    </submittedName>
</protein>
<dbReference type="AlphaFoldDB" id="A0A1M5KK72"/>
<feature type="transmembrane region" description="Helical" evidence="5">
    <location>
        <begin position="40"/>
        <end position="58"/>
    </location>
</feature>
<dbReference type="NCBIfam" id="TIGR00706">
    <property type="entry name" value="SppA_dom"/>
    <property type="match status" value="1"/>
</dbReference>
<evidence type="ECO:0000256" key="2">
    <source>
        <dbReference type="ARBA" id="ARBA00022670"/>
    </source>
</evidence>
<organism evidence="7 8">
    <name type="scientific">Halobaculum gomorrense</name>
    <dbReference type="NCBI Taxonomy" id="43928"/>
    <lineage>
        <taxon>Archaea</taxon>
        <taxon>Methanobacteriati</taxon>
        <taxon>Methanobacteriota</taxon>
        <taxon>Stenosarchaea group</taxon>
        <taxon>Halobacteria</taxon>
        <taxon>Halobacteriales</taxon>
        <taxon>Haloferacaceae</taxon>
        <taxon>Halobaculum</taxon>
    </lineage>
</organism>
<gene>
    <name evidence="7" type="ORF">SAMN05443636_0541</name>
</gene>
<dbReference type="SUPFAM" id="SSF52096">
    <property type="entry name" value="ClpP/crotonase"/>
    <property type="match status" value="1"/>
</dbReference>
<feature type="domain" description="Peptidase S49" evidence="6">
    <location>
        <begin position="143"/>
        <end position="286"/>
    </location>
</feature>
<evidence type="ECO:0000256" key="5">
    <source>
        <dbReference type="SAM" id="Phobius"/>
    </source>
</evidence>
<evidence type="ECO:0000259" key="6">
    <source>
        <dbReference type="Pfam" id="PF01343"/>
    </source>
</evidence>
<dbReference type="GO" id="GO:0008236">
    <property type="term" value="F:serine-type peptidase activity"/>
    <property type="evidence" value="ECO:0007669"/>
    <property type="project" value="UniProtKB-KW"/>
</dbReference>
<keyword evidence="5" id="KW-1133">Transmembrane helix</keyword>
<dbReference type="GO" id="GO:0006508">
    <property type="term" value="P:proteolysis"/>
    <property type="evidence" value="ECO:0007669"/>
    <property type="project" value="UniProtKB-KW"/>
</dbReference>
<dbReference type="PANTHER" id="PTHR42987">
    <property type="entry name" value="PEPTIDASE S49"/>
    <property type="match status" value="1"/>
</dbReference>
<proteinExistence type="inferred from homology"/>
<reference evidence="7 8" key="1">
    <citation type="submission" date="2016-11" db="EMBL/GenBank/DDBJ databases">
        <authorList>
            <person name="Jaros S."/>
            <person name="Januszkiewicz K."/>
            <person name="Wedrychowicz H."/>
        </authorList>
    </citation>
    <scope>NUCLEOTIDE SEQUENCE [LARGE SCALE GENOMIC DNA]</scope>
    <source>
        <strain evidence="7 8">DSM 9297</strain>
    </source>
</reference>